<dbReference type="EMBL" id="CABPSI010000001">
    <property type="protein sequence ID" value="VVD70647.1"/>
    <property type="molecule type" value="Genomic_DNA"/>
</dbReference>
<dbReference type="InterPro" id="IPR023867">
    <property type="entry name" value="Sulphatase_maturase_rSAM"/>
</dbReference>
<dbReference type="GO" id="GO:0051536">
    <property type="term" value="F:iron-sulfur cluster binding"/>
    <property type="evidence" value="ECO:0007669"/>
    <property type="project" value="UniProtKB-KW"/>
</dbReference>
<keyword evidence="2" id="KW-0949">S-adenosyl-L-methionine</keyword>
<dbReference type="CDD" id="cd01335">
    <property type="entry name" value="Radical_SAM"/>
    <property type="match status" value="1"/>
</dbReference>
<evidence type="ECO:0000256" key="1">
    <source>
        <dbReference type="ARBA" id="ARBA00001966"/>
    </source>
</evidence>
<evidence type="ECO:0000256" key="2">
    <source>
        <dbReference type="ARBA" id="ARBA00022691"/>
    </source>
</evidence>
<name>A0A5E4S4T2_9BURK</name>
<comment type="cofactor">
    <cofactor evidence="1">
        <name>[4Fe-4S] cluster</name>
        <dbReference type="ChEBI" id="CHEBI:49883"/>
    </cofactor>
</comment>
<gene>
    <name evidence="7" type="ORF">PIN31115_00579</name>
</gene>
<evidence type="ECO:0000313" key="8">
    <source>
        <dbReference type="Proteomes" id="UP000333828"/>
    </source>
</evidence>
<keyword evidence="8" id="KW-1185">Reference proteome</keyword>
<dbReference type="RefSeq" id="WP_150682791.1">
    <property type="nucleotide sequence ID" value="NZ_CABPSI010000001.1"/>
</dbReference>
<evidence type="ECO:0000256" key="4">
    <source>
        <dbReference type="ARBA" id="ARBA00023004"/>
    </source>
</evidence>
<dbReference type="SFLD" id="SFLDG01386">
    <property type="entry name" value="main_SPASM_domain-containing"/>
    <property type="match status" value="1"/>
</dbReference>
<dbReference type="SUPFAM" id="SSF102114">
    <property type="entry name" value="Radical SAM enzymes"/>
    <property type="match status" value="1"/>
</dbReference>
<dbReference type="Proteomes" id="UP000333828">
    <property type="component" value="Unassembled WGS sequence"/>
</dbReference>
<evidence type="ECO:0000256" key="5">
    <source>
        <dbReference type="ARBA" id="ARBA00023014"/>
    </source>
</evidence>
<dbReference type="SFLD" id="SFLDG01072">
    <property type="entry name" value="dehydrogenase_like"/>
    <property type="match status" value="1"/>
</dbReference>
<keyword evidence="3" id="KW-0479">Metal-binding</keyword>
<keyword evidence="5" id="KW-0411">Iron-sulfur</keyword>
<dbReference type="InterPro" id="IPR013785">
    <property type="entry name" value="Aldolase_TIM"/>
</dbReference>
<reference evidence="7 8" key="1">
    <citation type="submission" date="2019-08" db="EMBL/GenBank/DDBJ databases">
        <authorList>
            <person name="Peeters C."/>
        </authorList>
    </citation>
    <scope>NUCLEOTIDE SEQUENCE [LARGE SCALE GENOMIC DNA]</scope>
    <source>
        <strain evidence="7 8">LMG 31115</strain>
    </source>
</reference>
<evidence type="ECO:0000313" key="7">
    <source>
        <dbReference type="EMBL" id="VVD70647.1"/>
    </source>
</evidence>
<evidence type="ECO:0000259" key="6">
    <source>
        <dbReference type="PROSITE" id="PS51918"/>
    </source>
</evidence>
<dbReference type="InterPro" id="IPR007197">
    <property type="entry name" value="rSAM"/>
</dbReference>
<dbReference type="Gene3D" id="3.20.20.70">
    <property type="entry name" value="Aldolase class I"/>
    <property type="match status" value="1"/>
</dbReference>
<dbReference type="InterPro" id="IPR058240">
    <property type="entry name" value="rSAM_sf"/>
</dbReference>
<feature type="domain" description="Radical SAM core" evidence="6">
    <location>
        <begin position="1"/>
        <end position="230"/>
    </location>
</feature>
<dbReference type="GO" id="GO:0046872">
    <property type="term" value="F:metal ion binding"/>
    <property type="evidence" value="ECO:0007669"/>
    <property type="project" value="UniProtKB-KW"/>
</dbReference>
<dbReference type="PROSITE" id="PS51918">
    <property type="entry name" value="RADICAL_SAM"/>
    <property type="match status" value="1"/>
</dbReference>
<dbReference type="SFLD" id="SFLDG01067">
    <property type="entry name" value="SPASM/twitch_domain_containing"/>
    <property type="match status" value="1"/>
</dbReference>
<dbReference type="PANTHER" id="PTHR43273:SF8">
    <property type="entry name" value="RADICAL SAM DOMAIN PROTEIN"/>
    <property type="match status" value="1"/>
</dbReference>
<dbReference type="SFLD" id="SFLDS00029">
    <property type="entry name" value="Radical_SAM"/>
    <property type="match status" value="1"/>
</dbReference>
<dbReference type="EC" id="1.8.98.-" evidence="7"/>
<proteinExistence type="predicted"/>
<dbReference type="Pfam" id="PF04055">
    <property type="entry name" value="Radical_SAM"/>
    <property type="match status" value="1"/>
</dbReference>
<keyword evidence="7" id="KW-0560">Oxidoreductase</keyword>
<dbReference type="GO" id="GO:0016491">
    <property type="term" value="F:oxidoreductase activity"/>
    <property type="evidence" value="ECO:0007669"/>
    <property type="project" value="UniProtKB-KW"/>
</dbReference>
<evidence type="ECO:0000256" key="3">
    <source>
        <dbReference type="ARBA" id="ARBA00022723"/>
    </source>
</evidence>
<sequence length="390" mass="43972">MKQYVEVILKMSERCNINCTYCYFFNKENKDYEDNPPYLSAKTARDFVRFLTSSAPHLKDTTFQIDLHGGEPLMLKPERFEEIVTILRDGLADAEAVQFTVQTNALLVDETWLDLFSRLNIYVGVSIDGPKIYHDENRVDKNGEGTFDRTVEKIALIRQAAEAKRIPGLGAICVMNPKFDAQQVYDTLTRSLGLTQLQFLFPDETHDSVDPANVAALTQFSKSLFQCWMDDERGTVRIRSFDRVLDAILADGPRKAAIHDELTHSTVFTLSSAGDLGHDDTLRNVIPEIFYAGMNVADVTFAEFLAWHGTISALLARHSVASVCRVCVWRDICEIATRTDTALHRCKSGVADQHTVYCDCLKATYEKGAEYLALRGVPIRDISRNLVETH</sequence>
<dbReference type="AlphaFoldDB" id="A0A5E4S4T2"/>
<dbReference type="PANTHER" id="PTHR43273">
    <property type="entry name" value="ANAEROBIC SULFATASE-MATURATING ENZYME HOMOLOG ASLB-RELATED"/>
    <property type="match status" value="1"/>
</dbReference>
<keyword evidence="4" id="KW-0408">Iron</keyword>
<accession>A0A5E4S4T2</accession>
<protein>
    <submittedName>
        <fullName evidence="7">Anaerobic sulfatase-maturating enzyme</fullName>
        <ecNumber evidence="7">1.8.98.-</ecNumber>
    </submittedName>
</protein>
<organism evidence="7 8">
    <name type="scientific">Pandoraea iniqua</name>
    <dbReference type="NCBI Taxonomy" id="2508288"/>
    <lineage>
        <taxon>Bacteria</taxon>
        <taxon>Pseudomonadati</taxon>
        <taxon>Pseudomonadota</taxon>
        <taxon>Betaproteobacteria</taxon>
        <taxon>Burkholderiales</taxon>
        <taxon>Burkholderiaceae</taxon>
        <taxon>Pandoraea</taxon>
    </lineage>
</organism>